<feature type="domain" description="HTH crp-type" evidence="5">
    <location>
        <begin position="152"/>
        <end position="233"/>
    </location>
</feature>
<dbReference type="InterPro" id="IPR036388">
    <property type="entry name" value="WH-like_DNA-bd_sf"/>
</dbReference>
<sequence>MPLRRSCLQCETKGPHCFCSLDRVALERLDGMGHFMQLGAHEPVLREGYAPEQVYVVCRGTIKLTTSSPDGRLLLLRIVGPGDVLGLAAALKRSRYEATAETLEPTQVKAIPRTQFLLFMEEFQAVSRNSVMAMAREYDSAVLSARRLALSSSASAKLASVLVEWGGLVLAGEHDDHNGRFPNSVRFHMPLTHEELGHMAGISRETVTRVLSSFRKEGLLQMDGNTLHLKDMKQLRHCAE</sequence>
<dbReference type="InterPro" id="IPR014710">
    <property type="entry name" value="RmlC-like_jellyroll"/>
</dbReference>
<dbReference type="InterPro" id="IPR000595">
    <property type="entry name" value="cNMP-bd_dom"/>
</dbReference>
<name>A0A1G7N0V0_9BACT</name>
<dbReference type="SMART" id="SM00419">
    <property type="entry name" value="HTH_CRP"/>
    <property type="match status" value="1"/>
</dbReference>
<keyword evidence="3" id="KW-0804">Transcription</keyword>
<dbReference type="SUPFAM" id="SSF51206">
    <property type="entry name" value="cAMP-binding domain-like"/>
    <property type="match status" value="1"/>
</dbReference>
<dbReference type="SUPFAM" id="SSF46785">
    <property type="entry name" value="Winged helix' DNA-binding domain"/>
    <property type="match status" value="1"/>
</dbReference>
<evidence type="ECO:0000259" key="4">
    <source>
        <dbReference type="PROSITE" id="PS50042"/>
    </source>
</evidence>
<accession>A0A1G7N0V0</accession>
<organism evidence="6 7">
    <name type="scientific">Terriglobus roseus</name>
    <dbReference type="NCBI Taxonomy" id="392734"/>
    <lineage>
        <taxon>Bacteria</taxon>
        <taxon>Pseudomonadati</taxon>
        <taxon>Acidobacteriota</taxon>
        <taxon>Terriglobia</taxon>
        <taxon>Terriglobales</taxon>
        <taxon>Acidobacteriaceae</taxon>
        <taxon>Terriglobus</taxon>
    </lineage>
</organism>
<dbReference type="GO" id="GO:0005829">
    <property type="term" value="C:cytosol"/>
    <property type="evidence" value="ECO:0007669"/>
    <property type="project" value="TreeGrafter"/>
</dbReference>
<evidence type="ECO:0000256" key="2">
    <source>
        <dbReference type="ARBA" id="ARBA00023125"/>
    </source>
</evidence>
<dbReference type="PANTHER" id="PTHR24567:SF26">
    <property type="entry name" value="REGULATORY PROTEIN YEIL"/>
    <property type="match status" value="1"/>
</dbReference>
<feature type="domain" description="Cyclic nucleotide-binding" evidence="4">
    <location>
        <begin position="17"/>
        <end position="137"/>
    </location>
</feature>
<protein>
    <submittedName>
        <fullName evidence="6">CRP/FNR family transcriptional regulator, anaerobic regulatory protein</fullName>
    </submittedName>
</protein>
<gene>
    <name evidence="6" type="ORF">SAMN05444167_2950</name>
</gene>
<evidence type="ECO:0000313" key="7">
    <source>
        <dbReference type="Proteomes" id="UP000182427"/>
    </source>
</evidence>
<proteinExistence type="predicted"/>
<evidence type="ECO:0000256" key="1">
    <source>
        <dbReference type="ARBA" id="ARBA00023015"/>
    </source>
</evidence>
<dbReference type="Gene3D" id="2.60.120.10">
    <property type="entry name" value="Jelly Rolls"/>
    <property type="match status" value="1"/>
</dbReference>
<evidence type="ECO:0000256" key="3">
    <source>
        <dbReference type="ARBA" id="ARBA00023163"/>
    </source>
</evidence>
<dbReference type="Proteomes" id="UP000182427">
    <property type="component" value="Chromosome I"/>
</dbReference>
<dbReference type="EMBL" id="LT629690">
    <property type="protein sequence ID" value="SDF66969.1"/>
    <property type="molecule type" value="Genomic_DNA"/>
</dbReference>
<evidence type="ECO:0000313" key="6">
    <source>
        <dbReference type="EMBL" id="SDF66969.1"/>
    </source>
</evidence>
<dbReference type="InterPro" id="IPR036390">
    <property type="entry name" value="WH_DNA-bd_sf"/>
</dbReference>
<evidence type="ECO:0000259" key="5">
    <source>
        <dbReference type="PROSITE" id="PS51063"/>
    </source>
</evidence>
<dbReference type="Pfam" id="PF13545">
    <property type="entry name" value="HTH_Crp_2"/>
    <property type="match status" value="1"/>
</dbReference>
<dbReference type="InterPro" id="IPR018490">
    <property type="entry name" value="cNMP-bd_dom_sf"/>
</dbReference>
<reference evidence="6 7" key="1">
    <citation type="submission" date="2016-10" db="EMBL/GenBank/DDBJ databases">
        <authorList>
            <person name="de Groot N.N."/>
        </authorList>
    </citation>
    <scope>NUCLEOTIDE SEQUENCE [LARGE SCALE GENOMIC DNA]</scope>
    <source>
        <strain evidence="6 7">GAS232</strain>
    </source>
</reference>
<dbReference type="InterPro" id="IPR012318">
    <property type="entry name" value="HTH_CRP"/>
</dbReference>
<dbReference type="SMART" id="SM00100">
    <property type="entry name" value="cNMP"/>
    <property type="match status" value="1"/>
</dbReference>
<keyword evidence="2" id="KW-0238">DNA-binding</keyword>
<dbReference type="OrthoDB" id="114682at2"/>
<dbReference type="PANTHER" id="PTHR24567">
    <property type="entry name" value="CRP FAMILY TRANSCRIPTIONAL REGULATORY PROTEIN"/>
    <property type="match status" value="1"/>
</dbReference>
<dbReference type="GO" id="GO:0003677">
    <property type="term" value="F:DNA binding"/>
    <property type="evidence" value="ECO:0007669"/>
    <property type="project" value="UniProtKB-KW"/>
</dbReference>
<dbReference type="Pfam" id="PF00027">
    <property type="entry name" value="cNMP_binding"/>
    <property type="match status" value="1"/>
</dbReference>
<dbReference type="PROSITE" id="PS51063">
    <property type="entry name" value="HTH_CRP_2"/>
    <property type="match status" value="1"/>
</dbReference>
<keyword evidence="1" id="KW-0805">Transcription regulation</keyword>
<keyword evidence="7" id="KW-1185">Reference proteome</keyword>
<dbReference type="PROSITE" id="PS50042">
    <property type="entry name" value="CNMP_BINDING_3"/>
    <property type="match status" value="1"/>
</dbReference>
<dbReference type="PRINTS" id="PR00034">
    <property type="entry name" value="HTHCRP"/>
</dbReference>
<dbReference type="Gene3D" id="1.10.10.10">
    <property type="entry name" value="Winged helix-like DNA-binding domain superfamily/Winged helix DNA-binding domain"/>
    <property type="match status" value="1"/>
</dbReference>
<dbReference type="InterPro" id="IPR050397">
    <property type="entry name" value="Env_Response_Regulators"/>
</dbReference>
<dbReference type="GO" id="GO:0003700">
    <property type="term" value="F:DNA-binding transcription factor activity"/>
    <property type="evidence" value="ECO:0007669"/>
    <property type="project" value="TreeGrafter"/>
</dbReference>
<dbReference type="AlphaFoldDB" id="A0A1G7N0V0"/>
<dbReference type="CDD" id="cd00038">
    <property type="entry name" value="CAP_ED"/>
    <property type="match status" value="1"/>
</dbReference>